<dbReference type="NCBIfam" id="TIGR01590">
    <property type="entry name" value="yir-bir-cir_Pla"/>
    <property type="match status" value="1"/>
</dbReference>
<name>A0A1C6WXK9_PLACE</name>
<protein>
    <submittedName>
        <fullName evidence="2">Plasmodium variant antigen protein Cir/Yir/Bir, putative</fullName>
    </submittedName>
</protein>
<accession>A0A1C6WXK9</accession>
<dbReference type="AlphaFoldDB" id="A0A1C6WXK9"/>
<keyword evidence="1" id="KW-0472">Membrane</keyword>
<evidence type="ECO:0000313" key="2">
    <source>
        <dbReference type="EMBL" id="SCL94626.1"/>
    </source>
</evidence>
<keyword evidence="1" id="KW-0812">Transmembrane</keyword>
<dbReference type="InterPro" id="IPR006477">
    <property type="entry name" value="Yir_bir_cir"/>
</dbReference>
<proteinExistence type="predicted"/>
<dbReference type="EMBL" id="FMIN01000518">
    <property type="protein sequence ID" value="SCL94626.1"/>
    <property type="molecule type" value="Genomic_DNA"/>
</dbReference>
<keyword evidence="1" id="KW-1133">Transmembrane helix</keyword>
<dbReference type="Pfam" id="PF06022">
    <property type="entry name" value="Cir_Bir_Yir"/>
    <property type="match status" value="1"/>
</dbReference>
<feature type="transmembrane region" description="Helical" evidence="1">
    <location>
        <begin position="260"/>
        <end position="281"/>
    </location>
</feature>
<dbReference type="Proteomes" id="UP000507536">
    <property type="component" value="Unassembled WGS sequence"/>
</dbReference>
<reference evidence="2" key="1">
    <citation type="submission" date="2016-08" db="EMBL/GenBank/DDBJ databases">
        <authorList>
            <consortium name="Pathogen Informatics"/>
        </authorList>
    </citation>
    <scope>NUCLEOTIDE SEQUENCE</scope>
    <source>
        <strain evidence="2">DS</strain>
    </source>
</reference>
<evidence type="ECO:0000256" key="1">
    <source>
        <dbReference type="SAM" id="Phobius"/>
    </source>
</evidence>
<gene>
    <name evidence="2" type="ORF">PCHDS_000560600</name>
</gene>
<organism evidence="2">
    <name type="scientific">Plasmodium chabaudi adami</name>
    <dbReference type="NCBI Taxonomy" id="5826"/>
    <lineage>
        <taxon>Eukaryota</taxon>
        <taxon>Sar</taxon>
        <taxon>Alveolata</taxon>
        <taxon>Apicomplexa</taxon>
        <taxon>Aconoidasida</taxon>
        <taxon>Haemosporida</taxon>
        <taxon>Plasmodiidae</taxon>
        <taxon>Plasmodium</taxon>
        <taxon>Plasmodium (Vinckeia)</taxon>
    </lineage>
</organism>
<sequence>MNEDMCKIFELTWEDFPDTLSNGNYNFNASGFCDTYCDENCDDNCDTDLDKINAGCLYFLKTFLGNYDSINNDATSYMNIAQYIIIWLSHMLSLKKNDNISNLNDFYNTYIKDDEKYNEKYNEEITDDSGDTTYKNLINKIISSMNMDMSIISKFYNALKILCNMYNEINSETPNCRNYYGEAKNLFDEYKKLLNDDIRDSPYNKLLSTLSTDYDNFKSFCAKKCNGCNDIPTHLDIKTAQFSAHGSELTSSNSSTVNKFIPVLSVFVAIPIFLGIAYKYSLFGFDKRLHRQYLRERIKKIKKKMSHYI</sequence>